<evidence type="ECO:0000313" key="10">
    <source>
        <dbReference type="Ensembl" id="ENSPTXP00000021336.1"/>
    </source>
</evidence>
<dbReference type="OMA" id="WTLPKVM"/>
<dbReference type="GO" id="GO:0010719">
    <property type="term" value="P:negative regulation of epithelial to mesenchymal transition"/>
    <property type="evidence" value="ECO:0007669"/>
    <property type="project" value="Ensembl"/>
</dbReference>
<keyword evidence="8" id="KW-1133">Transmembrane helix</keyword>
<dbReference type="RefSeq" id="XP_026574621.1">
    <property type="nucleotide sequence ID" value="XM_026718836.1"/>
</dbReference>
<dbReference type="GO" id="GO:0006508">
    <property type="term" value="P:proteolysis"/>
    <property type="evidence" value="ECO:0007669"/>
    <property type="project" value="UniProtKB-KW"/>
</dbReference>
<dbReference type="InterPro" id="IPR036772">
    <property type="entry name" value="SRCR-like_dom_sf"/>
</dbReference>
<keyword evidence="6" id="KW-0325">Glycoprotein</keyword>
<dbReference type="GO" id="GO:0030307">
    <property type="term" value="P:positive regulation of cell growth"/>
    <property type="evidence" value="ECO:0007669"/>
    <property type="project" value="Ensembl"/>
</dbReference>
<dbReference type="Proteomes" id="UP000472273">
    <property type="component" value="Unplaced"/>
</dbReference>
<evidence type="ECO:0000256" key="8">
    <source>
        <dbReference type="SAM" id="Phobius"/>
    </source>
</evidence>
<dbReference type="GeneID" id="113448230"/>
<accession>A0A670ZG94</accession>
<dbReference type="PROSITE" id="PS50240">
    <property type="entry name" value="TRYPSIN_DOM"/>
    <property type="match status" value="1"/>
</dbReference>
<keyword evidence="8" id="KW-0472">Membrane</keyword>
<dbReference type="InterPro" id="IPR001254">
    <property type="entry name" value="Trypsin_dom"/>
</dbReference>
<dbReference type="InterPro" id="IPR018114">
    <property type="entry name" value="TRYPSIN_HIS"/>
</dbReference>
<evidence type="ECO:0000313" key="11">
    <source>
        <dbReference type="Proteomes" id="UP000472273"/>
    </source>
</evidence>
<evidence type="ECO:0000259" key="9">
    <source>
        <dbReference type="PROSITE" id="PS50240"/>
    </source>
</evidence>
<evidence type="ECO:0000256" key="3">
    <source>
        <dbReference type="ARBA" id="ARBA00022801"/>
    </source>
</evidence>
<dbReference type="Pfam" id="PF00089">
    <property type="entry name" value="Trypsin"/>
    <property type="match status" value="1"/>
</dbReference>
<dbReference type="GO" id="GO:0070008">
    <property type="term" value="F:serine-type exopeptidase activity"/>
    <property type="evidence" value="ECO:0007669"/>
    <property type="project" value="InterPro"/>
</dbReference>
<dbReference type="GO" id="GO:0005886">
    <property type="term" value="C:plasma membrane"/>
    <property type="evidence" value="ECO:0007669"/>
    <property type="project" value="Ensembl"/>
</dbReference>
<keyword evidence="3 7" id="KW-0378">Hydrolase</keyword>
<dbReference type="RefSeq" id="XP_026574622.1">
    <property type="nucleotide sequence ID" value="XM_026718837.1"/>
</dbReference>
<dbReference type="Gene3D" id="2.40.10.10">
    <property type="entry name" value="Trypsin-like serine proteases"/>
    <property type="match status" value="1"/>
</dbReference>
<reference evidence="10" key="1">
    <citation type="submission" date="2025-08" db="UniProtKB">
        <authorList>
            <consortium name="Ensembl"/>
        </authorList>
    </citation>
    <scope>IDENTIFICATION</scope>
</reference>
<dbReference type="GO" id="GO:0004252">
    <property type="term" value="F:serine-type endopeptidase activity"/>
    <property type="evidence" value="ECO:0007669"/>
    <property type="project" value="Ensembl"/>
</dbReference>
<dbReference type="SUPFAM" id="SSF50494">
    <property type="entry name" value="Trypsin-like serine proteases"/>
    <property type="match status" value="1"/>
</dbReference>
<dbReference type="GO" id="GO:0043066">
    <property type="term" value="P:negative regulation of apoptotic process"/>
    <property type="evidence" value="ECO:0007669"/>
    <property type="project" value="Ensembl"/>
</dbReference>
<dbReference type="PANTHER" id="PTHR24252:SF7">
    <property type="entry name" value="HYALIN"/>
    <property type="match status" value="1"/>
</dbReference>
<feature type="transmembrane region" description="Helical" evidence="8">
    <location>
        <begin position="20"/>
        <end position="44"/>
    </location>
</feature>
<organism evidence="10 11">
    <name type="scientific">Pseudonaja textilis</name>
    <name type="common">Eastern brown snake</name>
    <dbReference type="NCBI Taxonomy" id="8673"/>
    <lineage>
        <taxon>Eukaryota</taxon>
        <taxon>Metazoa</taxon>
        <taxon>Chordata</taxon>
        <taxon>Craniata</taxon>
        <taxon>Vertebrata</taxon>
        <taxon>Euteleostomi</taxon>
        <taxon>Lepidosauria</taxon>
        <taxon>Squamata</taxon>
        <taxon>Bifurcata</taxon>
        <taxon>Unidentata</taxon>
        <taxon>Episquamata</taxon>
        <taxon>Toxicofera</taxon>
        <taxon>Serpentes</taxon>
        <taxon>Colubroidea</taxon>
        <taxon>Elapidae</taxon>
        <taxon>Hydrophiinae</taxon>
        <taxon>Pseudonaja</taxon>
    </lineage>
</organism>
<dbReference type="PRINTS" id="PR00722">
    <property type="entry name" value="CHYMOTRYPSIN"/>
</dbReference>
<name>A0A670ZG94_PSETE</name>
<feature type="domain" description="Peptidase S1" evidence="9">
    <location>
        <begin position="163"/>
        <end position="405"/>
    </location>
</feature>
<dbReference type="InterPro" id="IPR009003">
    <property type="entry name" value="Peptidase_S1_PA"/>
</dbReference>
<keyword evidence="2 7" id="KW-0645">Protease</keyword>
<dbReference type="GO" id="GO:0009986">
    <property type="term" value="C:cell surface"/>
    <property type="evidence" value="ECO:0007669"/>
    <property type="project" value="Ensembl"/>
</dbReference>
<keyword evidence="4 7" id="KW-0720">Serine protease</keyword>
<dbReference type="Pfam" id="PF09272">
    <property type="entry name" value="Hepsin-SRCR"/>
    <property type="match status" value="1"/>
</dbReference>
<dbReference type="OrthoDB" id="5979691at2759"/>
<dbReference type="GO" id="GO:0008360">
    <property type="term" value="P:regulation of cell shape"/>
    <property type="evidence" value="ECO:0007669"/>
    <property type="project" value="Ensembl"/>
</dbReference>
<keyword evidence="8" id="KW-0812">Transmembrane</keyword>
<evidence type="ECO:0000256" key="4">
    <source>
        <dbReference type="ARBA" id="ARBA00022825"/>
    </source>
</evidence>
<dbReference type="Gene3D" id="3.10.250.10">
    <property type="entry name" value="SRCR-like domain"/>
    <property type="match status" value="1"/>
</dbReference>
<dbReference type="GO" id="GO:0031965">
    <property type="term" value="C:nuclear membrane"/>
    <property type="evidence" value="ECO:0007669"/>
    <property type="project" value="Ensembl"/>
</dbReference>
<dbReference type="Ensembl" id="ENSPTXT00000021987.1">
    <property type="protein sequence ID" value="ENSPTXP00000021336.1"/>
    <property type="gene ID" value="ENSPTXG00000014769.1"/>
</dbReference>
<comment type="similarity">
    <text evidence="1">Belongs to the peptidase S1 family. Snake venom subfamily.</text>
</comment>
<dbReference type="SMART" id="SM00020">
    <property type="entry name" value="Tryp_SPc"/>
    <property type="match status" value="1"/>
</dbReference>
<dbReference type="PROSITE" id="PS00135">
    <property type="entry name" value="TRYPSIN_SER"/>
    <property type="match status" value="1"/>
</dbReference>
<dbReference type="InterPro" id="IPR033116">
    <property type="entry name" value="TRYPSIN_SER"/>
</dbReference>
<dbReference type="GeneTree" id="ENSGT00940000159697"/>
<evidence type="ECO:0000256" key="7">
    <source>
        <dbReference type="RuleBase" id="RU363034"/>
    </source>
</evidence>
<keyword evidence="5" id="KW-1015">Disulfide bond</keyword>
<sequence>MAEKDGELKTCSWTLPKVMAVGAGTFLLLAGVGVGIWAIVVSVLGSEKESLYAVQVNSEDLRLTVYDETEGKWRLLCSSSSDAQVAALSCEEMGFVRSLSHSVLNAGSAGANGTSGYFCVDESRLPFAQKLREAIVVCECLTGRILATLCQDCGRRKLSVDRIVGGQDASVGKWPWQVSLRYDGTHLCGGSIISNEWIVTAAHCFPERNRVLYRWQVFMGAVSQLSIRGLQMDIAGIVYHGGYMPFVDPNSEENSNDIALLRLATPLSFNEFIQPICLPALGQTLVDGKICTVTGWGNTQYYGHQSEDLQEASVPIISTSICNGPDYYSSQIKPRMFCAGFPGGGIDACQGDSGGPFMCEDSISQVLRWRLCGIVSWGTGCALANKPGVYTKVNAFHGWIHHTMKTNSHLSGLVIQQ</sequence>
<dbReference type="GO" id="GO:0050680">
    <property type="term" value="P:negative regulation of epithelial cell proliferation"/>
    <property type="evidence" value="ECO:0007669"/>
    <property type="project" value="Ensembl"/>
</dbReference>
<reference evidence="10" key="2">
    <citation type="submission" date="2025-09" db="UniProtKB">
        <authorList>
            <consortium name="Ensembl"/>
        </authorList>
    </citation>
    <scope>IDENTIFICATION</scope>
</reference>
<evidence type="ECO:0000256" key="2">
    <source>
        <dbReference type="ARBA" id="ARBA00022670"/>
    </source>
</evidence>
<dbReference type="GO" id="GO:0043923">
    <property type="term" value="P:host-mediated activation of viral transcription"/>
    <property type="evidence" value="ECO:0007669"/>
    <property type="project" value="Ensembl"/>
</dbReference>
<dbReference type="CDD" id="cd00190">
    <property type="entry name" value="Tryp_SPc"/>
    <property type="match status" value="1"/>
</dbReference>
<evidence type="ECO:0000256" key="5">
    <source>
        <dbReference type="ARBA" id="ARBA00023157"/>
    </source>
</evidence>
<keyword evidence="11" id="KW-1185">Reference proteome</keyword>
<dbReference type="PROSITE" id="PS00134">
    <property type="entry name" value="TRYPSIN_HIS"/>
    <property type="match status" value="1"/>
</dbReference>
<dbReference type="GO" id="GO:0010756">
    <property type="term" value="P:positive regulation of plasminogen activation"/>
    <property type="evidence" value="ECO:0007669"/>
    <property type="project" value="Ensembl"/>
</dbReference>
<protein>
    <submittedName>
        <fullName evidence="10">Hepsin</fullName>
    </submittedName>
</protein>
<dbReference type="AlphaFoldDB" id="A0A670ZG94"/>
<dbReference type="GO" id="GO:0034769">
    <property type="term" value="P:basement membrane disassembly"/>
    <property type="evidence" value="ECO:0007669"/>
    <property type="project" value="Ensembl"/>
</dbReference>
<dbReference type="KEGG" id="ptex:113448230"/>
<dbReference type="GO" id="GO:0005789">
    <property type="term" value="C:endoplasmic reticulum membrane"/>
    <property type="evidence" value="ECO:0007669"/>
    <property type="project" value="Ensembl"/>
</dbReference>
<dbReference type="GO" id="GO:2000347">
    <property type="term" value="P:positive regulation of hepatocyte proliferation"/>
    <property type="evidence" value="ECO:0007669"/>
    <property type="project" value="Ensembl"/>
</dbReference>
<proteinExistence type="inferred from homology"/>
<dbReference type="InterPro" id="IPR001314">
    <property type="entry name" value="Peptidase_S1A"/>
</dbReference>
<dbReference type="CTD" id="3249"/>
<dbReference type="PANTHER" id="PTHR24252">
    <property type="entry name" value="ACROSIN-RELATED"/>
    <property type="match status" value="1"/>
</dbReference>
<evidence type="ECO:0000256" key="1">
    <source>
        <dbReference type="ARBA" id="ARBA00009228"/>
    </source>
</evidence>
<dbReference type="GO" id="GO:0005576">
    <property type="term" value="C:extracellular region"/>
    <property type="evidence" value="ECO:0007669"/>
    <property type="project" value="UniProtKB-ARBA"/>
</dbReference>
<evidence type="ECO:0000256" key="6">
    <source>
        <dbReference type="ARBA" id="ARBA00023180"/>
    </source>
</evidence>
<dbReference type="SUPFAM" id="SSF56487">
    <property type="entry name" value="SRCR-like"/>
    <property type="match status" value="1"/>
</dbReference>
<dbReference type="InterPro" id="IPR015352">
    <property type="entry name" value="Hepsin-SRCR_dom"/>
</dbReference>
<dbReference type="FunFam" id="2.40.10.10:FF:000003">
    <property type="entry name" value="Transmembrane serine protease 3"/>
    <property type="match status" value="1"/>
</dbReference>
<gene>
    <name evidence="10" type="primary">HPN</name>
</gene>
<dbReference type="InterPro" id="IPR043504">
    <property type="entry name" value="Peptidase_S1_PA_chymotrypsin"/>
</dbReference>